<comment type="catalytic activity">
    <reaction evidence="6 7 9">
        <text>Hydrolysis of proteins to small peptides in the presence of ATP and magnesium. alpha-casein is the usual test substrate. In the absence of ATP, only oligopeptides shorter than five residues are hydrolyzed (such as succinyl-Leu-Tyr-|-NHMec, and Leu-Tyr-Leu-|-Tyr-Trp, in which cleavage of the -Tyr-|-Leu- and -Tyr-|-Trp bonds also occurs).</text>
        <dbReference type="EC" id="3.4.21.92"/>
    </reaction>
</comment>
<dbReference type="NCBIfam" id="NF009205">
    <property type="entry name" value="PRK12553.1"/>
    <property type="match status" value="1"/>
</dbReference>
<dbReference type="Gene3D" id="3.90.226.10">
    <property type="entry name" value="2-enoyl-CoA Hydratase, Chain A, domain 1"/>
    <property type="match status" value="1"/>
</dbReference>
<dbReference type="EMBL" id="CP071412">
    <property type="protein sequence ID" value="QSW38034.1"/>
    <property type="molecule type" value="Genomic_DNA"/>
</dbReference>
<evidence type="ECO:0000256" key="10">
    <source>
        <dbReference type="RuleBase" id="RU000549"/>
    </source>
</evidence>
<dbReference type="EC" id="3.4.21.92" evidence="7 10"/>
<evidence type="ECO:0000256" key="2">
    <source>
        <dbReference type="ARBA" id="ARBA00022490"/>
    </source>
</evidence>
<reference evidence="13" key="2">
    <citation type="submission" date="2021-03" db="EMBL/GenBank/DDBJ databases">
        <title>Alternative transmission patterns in independently acquired nutritional co-symbionts of Dictyopharidae planthoppers.</title>
        <authorList>
            <person name="Michalik A."/>
            <person name="Lukasik P."/>
        </authorList>
    </citation>
    <scope>NUCLEOTIDE SEQUENCE</scope>
    <source>
        <strain evidence="13">RANSCY</strain>
    </source>
</reference>
<dbReference type="InterPro" id="IPR023562">
    <property type="entry name" value="ClpP/TepA"/>
</dbReference>
<dbReference type="AlphaFoldDB" id="A0A974X7S3"/>
<keyword evidence="4 7" id="KW-0378">Hydrolase</keyword>
<accession>A0A974X7S3</accession>
<reference evidence="13" key="1">
    <citation type="submission" date="2021-02" db="EMBL/GenBank/DDBJ databases">
        <authorList>
            <person name="Franco D."/>
        </authorList>
    </citation>
    <scope>NUCLEOTIDE SEQUENCE</scope>
    <source>
        <strain evidence="13">RANSCY</strain>
    </source>
</reference>
<comment type="subcellular location">
    <subcellularLocation>
        <location evidence="7">Cytoplasm</location>
    </subcellularLocation>
</comment>
<evidence type="ECO:0000256" key="1">
    <source>
        <dbReference type="ARBA" id="ARBA00007039"/>
    </source>
</evidence>
<evidence type="ECO:0000256" key="3">
    <source>
        <dbReference type="ARBA" id="ARBA00022670"/>
    </source>
</evidence>
<keyword evidence="5 7" id="KW-0720">Serine protease</keyword>
<dbReference type="InterPro" id="IPR033135">
    <property type="entry name" value="ClpP_His_AS"/>
</dbReference>
<dbReference type="InterPro" id="IPR001907">
    <property type="entry name" value="ClpP"/>
</dbReference>
<dbReference type="InterPro" id="IPR029045">
    <property type="entry name" value="ClpP/crotonase-like_dom_sf"/>
</dbReference>
<dbReference type="GO" id="GO:0009368">
    <property type="term" value="C:endopeptidase Clp complex"/>
    <property type="evidence" value="ECO:0007669"/>
    <property type="project" value="TreeGrafter"/>
</dbReference>
<sequence>MSNYNLLVFDKNIACDVFSRLLKDRIVFISGEINDFLANSVIAQMLYLDNENNSDISLYINSPGGLISSGFAIYDTMNFIKSDVSTLCIGMAASMGAFILSSGKKGKRYSLPNSRIMIHQPIGGYKGQVSDIEIHATEIAYLKKKLNKILSLNTYKSTKQIKRDTDRDKFMSPKQALNYGIIDRII</sequence>
<dbReference type="Pfam" id="PF00574">
    <property type="entry name" value="CLP_protease"/>
    <property type="match status" value="1"/>
</dbReference>
<dbReference type="PROSITE" id="PS00382">
    <property type="entry name" value="CLP_PROTEASE_HIS"/>
    <property type="match status" value="1"/>
</dbReference>
<dbReference type="GO" id="GO:0006515">
    <property type="term" value="P:protein quality control for misfolded or incompletely synthesized proteins"/>
    <property type="evidence" value="ECO:0007669"/>
    <property type="project" value="TreeGrafter"/>
</dbReference>
<dbReference type="GO" id="GO:0051117">
    <property type="term" value="F:ATPase binding"/>
    <property type="evidence" value="ECO:0007669"/>
    <property type="project" value="TreeGrafter"/>
</dbReference>
<feature type="active site" description="Nucleophile" evidence="7">
    <location>
        <position position="94"/>
    </location>
</feature>
<dbReference type="InterPro" id="IPR018215">
    <property type="entry name" value="ClpP_Ser_AS"/>
</dbReference>
<dbReference type="PRINTS" id="PR00127">
    <property type="entry name" value="CLPPROTEASEP"/>
</dbReference>
<feature type="active site" evidence="7 9">
    <location>
        <position position="119"/>
    </location>
</feature>
<comment type="subunit">
    <text evidence="7">Fourteen ClpP subunits assemble into 2 heptameric rings which stack back to back to give a disk-like structure with a central cavity, resembling the structure of eukaryotic proteasomes.</text>
</comment>
<comment type="similarity">
    <text evidence="1 7 12">Belongs to the peptidase S14 family.</text>
</comment>
<gene>
    <name evidence="7" type="primary">clpP</name>
    <name evidence="13" type="ORF">JSR06_00320</name>
</gene>
<evidence type="ECO:0000256" key="9">
    <source>
        <dbReference type="PROSITE-ProRule" id="PRU10086"/>
    </source>
</evidence>
<evidence type="ECO:0000256" key="8">
    <source>
        <dbReference type="PROSITE-ProRule" id="PRU10085"/>
    </source>
</evidence>
<dbReference type="Proteomes" id="UP000663347">
    <property type="component" value="Chromosome"/>
</dbReference>
<evidence type="ECO:0000256" key="7">
    <source>
        <dbReference type="HAMAP-Rule" id="MF_00444"/>
    </source>
</evidence>
<comment type="function">
    <text evidence="7 11">Cleaves peptides in various proteins in a process that requires ATP hydrolysis. Has a chymotrypsin-like activity. Plays a major role in the degradation of misfolded proteins.</text>
</comment>
<dbReference type="GO" id="GO:0005737">
    <property type="term" value="C:cytoplasm"/>
    <property type="evidence" value="ECO:0007669"/>
    <property type="project" value="UniProtKB-SubCell"/>
</dbReference>
<dbReference type="SUPFAM" id="SSF52096">
    <property type="entry name" value="ClpP/crotonase"/>
    <property type="match status" value="1"/>
</dbReference>
<dbReference type="GO" id="GO:0004176">
    <property type="term" value="F:ATP-dependent peptidase activity"/>
    <property type="evidence" value="ECO:0007669"/>
    <property type="project" value="InterPro"/>
</dbReference>
<dbReference type="CDD" id="cd07017">
    <property type="entry name" value="S14_ClpP_2"/>
    <property type="match status" value="1"/>
</dbReference>
<dbReference type="GO" id="GO:0004252">
    <property type="term" value="F:serine-type endopeptidase activity"/>
    <property type="evidence" value="ECO:0007669"/>
    <property type="project" value="UniProtKB-UniRule"/>
</dbReference>
<keyword evidence="3 7" id="KW-0645">Protease</keyword>
<evidence type="ECO:0000256" key="5">
    <source>
        <dbReference type="ARBA" id="ARBA00022825"/>
    </source>
</evidence>
<proteinExistence type="inferred from homology"/>
<evidence type="ECO:0000256" key="4">
    <source>
        <dbReference type="ARBA" id="ARBA00022801"/>
    </source>
</evidence>
<evidence type="ECO:0000256" key="11">
    <source>
        <dbReference type="RuleBase" id="RU000550"/>
    </source>
</evidence>
<evidence type="ECO:0000313" key="14">
    <source>
        <dbReference type="Proteomes" id="UP000663347"/>
    </source>
</evidence>
<name>A0A974X7S3_9PROT</name>
<protein>
    <recommendedName>
        <fullName evidence="7 12">ATP-dependent Clp protease proteolytic subunit</fullName>
        <ecNumber evidence="7 10">3.4.21.92</ecNumber>
    </recommendedName>
    <alternativeName>
        <fullName evidence="7">Endopeptidase Clp</fullName>
    </alternativeName>
</protein>
<dbReference type="HAMAP" id="MF_00444">
    <property type="entry name" value="ClpP"/>
    <property type="match status" value="1"/>
</dbReference>
<organism evidence="13 14">
    <name type="scientific">Candidatus Vidania fulgoroideorum</name>
    <dbReference type="NCBI Taxonomy" id="881286"/>
    <lineage>
        <taxon>Bacteria</taxon>
        <taxon>Pseudomonadati</taxon>
        <taxon>Pseudomonadota</taxon>
        <taxon>Betaproteobacteria</taxon>
        <taxon>Candidatus Vidania</taxon>
    </lineage>
</organism>
<evidence type="ECO:0000256" key="12">
    <source>
        <dbReference type="RuleBase" id="RU003567"/>
    </source>
</evidence>
<dbReference type="PROSITE" id="PS00381">
    <property type="entry name" value="CLP_PROTEASE_SER"/>
    <property type="match status" value="1"/>
</dbReference>
<evidence type="ECO:0000256" key="6">
    <source>
        <dbReference type="ARBA" id="ARBA00034021"/>
    </source>
</evidence>
<keyword evidence="2 7" id="KW-0963">Cytoplasm</keyword>
<dbReference type="PANTHER" id="PTHR10381">
    <property type="entry name" value="ATP-DEPENDENT CLP PROTEASE PROTEOLYTIC SUBUNIT"/>
    <property type="match status" value="1"/>
</dbReference>
<dbReference type="NCBIfam" id="NF001368">
    <property type="entry name" value="PRK00277.1"/>
    <property type="match status" value="1"/>
</dbReference>
<dbReference type="FunFam" id="3.90.226.10:FF:000001">
    <property type="entry name" value="ATP-dependent Clp protease proteolytic subunit"/>
    <property type="match status" value="1"/>
</dbReference>
<evidence type="ECO:0000313" key="13">
    <source>
        <dbReference type="EMBL" id="QSW38034.1"/>
    </source>
</evidence>
<dbReference type="PANTHER" id="PTHR10381:SF70">
    <property type="entry name" value="ATP-DEPENDENT CLP PROTEASE PROTEOLYTIC SUBUNIT"/>
    <property type="match status" value="1"/>
</dbReference>
<feature type="active site" evidence="8">
    <location>
        <position position="94"/>
    </location>
</feature>